<keyword evidence="3" id="KW-1185">Reference proteome</keyword>
<feature type="compositionally biased region" description="Basic and acidic residues" evidence="1">
    <location>
        <begin position="7"/>
        <end position="16"/>
    </location>
</feature>
<gene>
    <name evidence="2" type="ORF">B0H17DRAFT_1125073</name>
</gene>
<accession>A0AAD7GYV6</accession>
<sequence>MNQEKAAQSEEDRKALSEQMPSPTTDTAAHRKLNTAGERSPSHGILELQPFQATGHEFSFRLTCGWFVVEMLVPGTGSQIHNIPDWNCWLCVSRRDLPELELVQGKERNLTINFKCLPLLADRSINIATDEVAIDQ</sequence>
<dbReference type="EMBL" id="JARKIE010000004">
    <property type="protein sequence ID" value="KAJ7708316.1"/>
    <property type="molecule type" value="Genomic_DNA"/>
</dbReference>
<evidence type="ECO:0000313" key="2">
    <source>
        <dbReference type="EMBL" id="KAJ7708316.1"/>
    </source>
</evidence>
<organism evidence="2 3">
    <name type="scientific">Mycena rosella</name>
    <name type="common">Pink bonnet</name>
    <name type="synonym">Agaricus rosellus</name>
    <dbReference type="NCBI Taxonomy" id="1033263"/>
    <lineage>
        <taxon>Eukaryota</taxon>
        <taxon>Fungi</taxon>
        <taxon>Dikarya</taxon>
        <taxon>Basidiomycota</taxon>
        <taxon>Agaricomycotina</taxon>
        <taxon>Agaricomycetes</taxon>
        <taxon>Agaricomycetidae</taxon>
        <taxon>Agaricales</taxon>
        <taxon>Marasmiineae</taxon>
        <taxon>Mycenaceae</taxon>
        <taxon>Mycena</taxon>
    </lineage>
</organism>
<dbReference type="Proteomes" id="UP001221757">
    <property type="component" value="Unassembled WGS sequence"/>
</dbReference>
<feature type="region of interest" description="Disordered" evidence="1">
    <location>
        <begin position="1"/>
        <end position="46"/>
    </location>
</feature>
<evidence type="ECO:0000256" key="1">
    <source>
        <dbReference type="SAM" id="MobiDB-lite"/>
    </source>
</evidence>
<reference evidence="2" key="1">
    <citation type="submission" date="2023-03" db="EMBL/GenBank/DDBJ databases">
        <title>Massive genome expansion in bonnet fungi (Mycena s.s.) driven by repeated elements and novel gene families across ecological guilds.</title>
        <authorList>
            <consortium name="Lawrence Berkeley National Laboratory"/>
            <person name="Harder C.B."/>
            <person name="Miyauchi S."/>
            <person name="Viragh M."/>
            <person name="Kuo A."/>
            <person name="Thoen E."/>
            <person name="Andreopoulos B."/>
            <person name="Lu D."/>
            <person name="Skrede I."/>
            <person name="Drula E."/>
            <person name="Henrissat B."/>
            <person name="Morin E."/>
            <person name="Kohler A."/>
            <person name="Barry K."/>
            <person name="LaButti K."/>
            <person name="Morin E."/>
            <person name="Salamov A."/>
            <person name="Lipzen A."/>
            <person name="Mereny Z."/>
            <person name="Hegedus B."/>
            <person name="Baldrian P."/>
            <person name="Stursova M."/>
            <person name="Weitz H."/>
            <person name="Taylor A."/>
            <person name="Grigoriev I.V."/>
            <person name="Nagy L.G."/>
            <person name="Martin F."/>
            <person name="Kauserud H."/>
        </authorList>
    </citation>
    <scope>NUCLEOTIDE SEQUENCE</scope>
    <source>
        <strain evidence="2">CBHHK067</strain>
    </source>
</reference>
<name>A0AAD7GYV6_MYCRO</name>
<dbReference type="AlphaFoldDB" id="A0AAD7GYV6"/>
<comment type="caution">
    <text evidence="2">The sequence shown here is derived from an EMBL/GenBank/DDBJ whole genome shotgun (WGS) entry which is preliminary data.</text>
</comment>
<proteinExistence type="predicted"/>
<protein>
    <submittedName>
        <fullName evidence="2">Uncharacterized protein</fullName>
    </submittedName>
</protein>
<evidence type="ECO:0000313" key="3">
    <source>
        <dbReference type="Proteomes" id="UP001221757"/>
    </source>
</evidence>